<reference evidence="1 2" key="1">
    <citation type="submission" date="2019-03" db="EMBL/GenBank/DDBJ databases">
        <title>Complete genome sequence of Paenisporosarcina antarctica CGMCC 1.6503T.</title>
        <authorList>
            <person name="Rong J.-C."/>
            <person name="Chi N.-Y."/>
            <person name="Zhang Q.-F."/>
        </authorList>
    </citation>
    <scope>NUCLEOTIDE SEQUENCE [LARGE SCALE GENOMIC DNA]</scope>
    <source>
        <strain evidence="1 2">CGMCC 1.6503</strain>
    </source>
</reference>
<gene>
    <name evidence="1" type="ORF">E2636_14805</name>
</gene>
<evidence type="ECO:0000313" key="1">
    <source>
        <dbReference type="EMBL" id="QBP42344.1"/>
    </source>
</evidence>
<accession>A0A4P7A164</accession>
<keyword evidence="2" id="KW-1185">Reference proteome</keyword>
<dbReference type="EMBL" id="CP038015">
    <property type="protein sequence ID" value="QBP42344.1"/>
    <property type="molecule type" value="Genomic_DNA"/>
</dbReference>
<organism evidence="1 2">
    <name type="scientific">Paenisporosarcina antarctica</name>
    <dbReference type="NCBI Taxonomy" id="417367"/>
    <lineage>
        <taxon>Bacteria</taxon>
        <taxon>Bacillati</taxon>
        <taxon>Bacillota</taxon>
        <taxon>Bacilli</taxon>
        <taxon>Bacillales</taxon>
        <taxon>Caryophanaceae</taxon>
        <taxon>Paenisporosarcina</taxon>
    </lineage>
</organism>
<dbReference type="OrthoDB" id="2454651at2"/>
<proteinExistence type="predicted"/>
<dbReference type="RefSeq" id="WP_134210895.1">
    <property type="nucleotide sequence ID" value="NZ_CP038015.1"/>
</dbReference>
<name>A0A4P7A164_9BACL</name>
<sequence>MSSSKEYDLEKEKIDFFMNSGYEITKVTESLDGEFIEFEQPENPEDKQKLVLYTADGRKYLSTFVFEQQKKRLVIDK</sequence>
<dbReference type="KEGG" id="panc:E2636_14805"/>
<dbReference type="AlphaFoldDB" id="A0A4P7A164"/>
<dbReference type="Proteomes" id="UP000294292">
    <property type="component" value="Chromosome"/>
</dbReference>
<evidence type="ECO:0000313" key="2">
    <source>
        <dbReference type="Proteomes" id="UP000294292"/>
    </source>
</evidence>
<protein>
    <submittedName>
        <fullName evidence="1">Uncharacterized protein</fullName>
    </submittedName>
</protein>